<dbReference type="Pfam" id="PF16861">
    <property type="entry name" value="Carbam_trans_C"/>
    <property type="match status" value="1"/>
</dbReference>
<feature type="non-terminal residue" evidence="4">
    <location>
        <position position="1"/>
    </location>
</feature>
<reference evidence="4" key="1">
    <citation type="journal article" date="2015" name="Nature">
        <title>Complex archaea that bridge the gap between prokaryotes and eukaryotes.</title>
        <authorList>
            <person name="Spang A."/>
            <person name="Saw J.H."/>
            <person name="Jorgensen S.L."/>
            <person name="Zaremba-Niedzwiedzka K."/>
            <person name="Martijn J."/>
            <person name="Lind A.E."/>
            <person name="van Eijk R."/>
            <person name="Schleper C."/>
            <person name="Guy L."/>
            <person name="Ettema T.J."/>
        </authorList>
    </citation>
    <scope>NUCLEOTIDE SEQUENCE</scope>
</reference>
<protein>
    <recommendedName>
        <fullName evidence="5">Carbamoyltransferase C-terminal domain-containing protein</fullName>
    </recommendedName>
</protein>
<dbReference type="PANTHER" id="PTHR34847:SF1">
    <property type="entry name" value="NODULATION PROTEIN U"/>
    <property type="match status" value="1"/>
</dbReference>
<dbReference type="InterPro" id="IPR003696">
    <property type="entry name" value="Carbtransf_dom"/>
</dbReference>
<comment type="similarity">
    <text evidence="1">Belongs to the NodU/CmcH family.</text>
</comment>
<dbReference type="AlphaFoldDB" id="A0A0F9BFH3"/>
<evidence type="ECO:0000313" key="4">
    <source>
        <dbReference type="EMBL" id="KKL20669.1"/>
    </source>
</evidence>
<dbReference type="EMBL" id="LAZR01038011">
    <property type="protein sequence ID" value="KKL20669.1"/>
    <property type="molecule type" value="Genomic_DNA"/>
</dbReference>
<gene>
    <name evidence="4" type="ORF">LCGC14_2453180</name>
</gene>
<name>A0A0F9BFH3_9ZZZZ</name>
<organism evidence="4">
    <name type="scientific">marine sediment metagenome</name>
    <dbReference type="NCBI Taxonomy" id="412755"/>
    <lineage>
        <taxon>unclassified sequences</taxon>
        <taxon>metagenomes</taxon>
        <taxon>ecological metagenomes</taxon>
    </lineage>
</organism>
<dbReference type="PANTHER" id="PTHR34847">
    <property type="entry name" value="NODULATION PROTEIN U"/>
    <property type="match status" value="1"/>
</dbReference>
<feature type="domain" description="Carbamoyltransferase C-terminal" evidence="3">
    <location>
        <begin position="135"/>
        <end position="303"/>
    </location>
</feature>
<dbReference type="Pfam" id="PF02543">
    <property type="entry name" value="Carbam_trans_N"/>
    <property type="match status" value="1"/>
</dbReference>
<dbReference type="GO" id="GO:0003824">
    <property type="term" value="F:catalytic activity"/>
    <property type="evidence" value="ECO:0007669"/>
    <property type="project" value="InterPro"/>
</dbReference>
<proteinExistence type="inferred from homology"/>
<feature type="domain" description="Carbamoyltransferase" evidence="2">
    <location>
        <begin position="32"/>
        <end position="79"/>
    </location>
</feature>
<sequence length="306" mass="34720">IPLLFILENGTGYNFVANTYKSIIDKYGFKTKNIKNLCMAGGVALNCLANSRILKESKFENIWIQPSAGDAGGALGCAMLAAGLKKHFRKYYLGPEYANRYIDHYICNNHHELSKSLRYTITPGDSKYNREQVIAKHLAEGKIIGLFQGRMEFGPRALGNRSILADPRPKDMQDRINKAVKIREAFRPFAPSVMVEHMKDWFDTDLEDSPYMLFVADTIEGEKIPAVVHVNNTSRLHTVTGEDNPRYYDIIKEFEKLTGVPMVLNTSFNVRGEPIVCSPEDAYKCFMNTGIDILVLEDYIIYKEEL</sequence>
<accession>A0A0F9BFH3</accession>
<comment type="caution">
    <text evidence="4">The sequence shown here is derived from an EMBL/GenBank/DDBJ whole genome shotgun (WGS) entry which is preliminary data.</text>
</comment>
<dbReference type="InterPro" id="IPR031730">
    <property type="entry name" value="Carbam_trans_C"/>
</dbReference>
<dbReference type="SUPFAM" id="SSF53067">
    <property type="entry name" value="Actin-like ATPase domain"/>
    <property type="match status" value="1"/>
</dbReference>
<dbReference type="InterPro" id="IPR051338">
    <property type="entry name" value="NodU/CmcH_Carbamoyltrnsfr"/>
</dbReference>
<dbReference type="Gene3D" id="3.30.420.40">
    <property type="match status" value="1"/>
</dbReference>
<dbReference type="InterPro" id="IPR043129">
    <property type="entry name" value="ATPase_NBD"/>
</dbReference>
<evidence type="ECO:0000256" key="1">
    <source>
        <dbReference type="ARBA" id="ARBA00006129"/>
    </source>
</evidence>
<evidence type="ECO:0008006" key="5">
    <source>
        <dbReference type="Google" id="ProtNLM"/>
    </source>
</evidence>
<evidence type="ECO:0000259" key="3">
    <source>
        <dbReference type="Pfam" id="PF16861"/>
    </source>
</evidence>
<evidence type="ECO:0000259" key="2">
    <source>
        <dbReference type="Pfam" id="PF02543"/>
    </source>
</evidence>
<dbReference type="Gene3D" id="3.90.870.20">
    <property type="entry name" value="Carbamoyltransferase, C-terminal domain"/>
    <property type="match status" value="1"/>
</dbReference>
<dbReference type="InterPro" id="IPR038152">
    <property type="entry name" value="Carbam_trans_C_sf"/>
</dbReference>